<dbReference type="PANTHER" id="PTHR43788">
    <property type="entry name" value="DNA2/NAM7 HELICASE FAMILY MEMBER"/>
    <property type="match status" value="1"/>
</dbReference>
<dbReference type="Pfam" id="PF13086">
    <property type="entry name" value="AAA_11"/>
    <property type="match status" value="1"/>
</dbReference>
<protein>
    <recommendedName>
        <fullName evidence="3">DNA helicase</fullName>
        <ecNumber evidence="3">3.6.4.12</ecNumber>
    </recommendedName>
</protein>
<sequence length="260" mass="28803">MEKFIAHQIELVETERKIDVEDTLKLLSAYAPIQLQRRGVALVGLKVTGMRTGLGGKSLIDLELVNPSILPPIFPAHKITTGDIVGLDEYKKDKPSQKLAKWSGVVLRVTDAKITLALQEMEEELPSEIQERCQIVKLANSITYERMLKGLERLQKRCEEGGSSLINVLLGQSDLSTAISPTDISFFDETLNDSQKEAVRFALGSPEIALIHGPPGTGKTYTLVEIIRQLSINQNKRVLVCGPSNISVGKHVNFKKLHFH</sequence>
<evidence type="ECO:0000256" key="2">
    <source>
        <dbReference type="ARBA" id="ARBA00004496"/>
    </source>
</evidence>
<evidence type="ECO:0000256" key="4">
    <source>
        <dbReference type="ARBA" id="ARBA00022490"/>
    </source>
</evidence>
<dbReference type="AlphaFoldDB" id="A0A8H7QD68"/>
<proteinExistence type="predicted"/>
<comment type="caution">
    <text evidence="8">The sequence shown here is derived from an EMBL/GenBank/DDBJ whole genome shotgun (WGS) entry which is preliminary data.</text>
</comment>
<dbReference type="InterPro" id="IPR048761">
    <property type="entry name" value="SMUBP-2_HCS1_1B"/>
</dbReference>
<dbReference type="GO" id="GO:0003723">
    <property type="term" value="F:RNA binding"/>
    <property type="evidence" value="ECO:0007669"/>
    <property type="project" value="InterPro"/>
</dbReference>
<reference evidence="8" key="1">
    <citation type="submission" date="2020-12" db="EMBL/GenBank/DDBJ databases">
        <title>Metabolic potential, ecology and presence of endohyphal bacteria is reflected in genomic diversity of Mucoromycotina.</title>
        <authorList>
            <person name="Muszewska A."/>
            <person name="Okrasinska A."/>
            <person name="Steczkiewicz K."/>
            <person name="Drgas O."/>
            <person name="Orlowska M."/>
            <person name="Perlinska-Lenart U."/>
            <person name="Aleksandrzak-Piekarczyk T."/>
            <person name="Szatraj K."/>
            <person name="Zielenkiewicz U."/>
            <person name="Pilsyk S."/>
            <person name="Malc E."/>
            <person name="Mieczkowski P."/>
            <person name="Kruszewska J.S."/>
            <person name="Biernat P."/>
            <person name="Pawlowska J."/>
        </authorList>
    </citation>
    <scope>NUCLEOTIDE SEQUENCE</scope>
    <source>
        <strain evidence="8">CBS 226.32</strain>
    </source>
</reference>
<comment type="subcellular location">
    <subcellularLocation>
        <location evidence="2">Cytoplasm</location>
    </subcellularLocation>
    <subcellularLocation>
        <location evidence="1">Nucleus</location>
    </subcellularLocation>
</comment>
<dbReference type="OrthoDB" id="6513042at2759"/>
<dbReference type="EC" id="3.6.4.12" evidence="3"/>
<keyword evidence="4" id="KW-0963">Cytoplasm</keyword>
<feature type="domain" description="Helicase SMUBP-2/HCS1 1B" evidence="7">
    <location>
        <begin position="5"/>
        <end position="137"/>
    </location>
</feature>
<accession>A0A8H7QD68</accession>
<name>A0A8H7QD68_9FUNG</name>
<evidence type="ECO:0000256" key="5">
    <source>
        <dbReference type="ARBA" id="ARBA00023242"/>
    </source>
</evidence>
<dbReference type="Gene3D" id="3.40.50.300">
    <property type="entry name" value="P-loop containing nucleotide triphosphate hydrolases"/>
    <property type="match status" value="1"/>
</dbReference>
<keyword evidence="5" id="KW-0539">Nucleus</keyword>
<evidence type="ECO:0000313" key="8">
    <source>
        <dbReference type="EMBL" id="KAG2190287.1"/>
    </source>
</evidence>
<evidence type="ECO:0000313" key="9">
    <source>
        <dbReference type="Proteomes" id="UP000650833"/>
    </source>
</evidence>
<dbReference type="EMBL" id="JAEPRC010001004">
    <property type="protein sequence ID" value="KAG2190287.1"/>
    <property type="molecule type" value="Genomic_DNA"/>
</dbReference>
<dbReference type="InterPro" id="IPR050534">
    <property type="entry name" value="Coronavir_polyprotein_1ab"/>
</dbReference>
<organism evidence="8 9">
    <name type="scientific">Mucor plumbeus</name>
    <dbReference type="NCBI Taxonomy" id="97098"/>
    <lineage>
        <taxon>Eukaryota</taxon>
        <taxon>Fungi</taxon>
        <taxon>Fungi incertae sedis</taxon>
        <taxon>Mucoromycota</taxon>
        <taxon>Mucoromycotina</taxon>
        <taxon>Mucoromycetes</taxon>
        <taxon>Mucorales</taxon>
        <taxon>Mucorineae</taxon>
        <taxon>Mucoraceae</taxon>
        <taxon>Mucor</taxon>
    </lineage>
</organism>
<dbReference type="GO" id="GO:0005634">
    <property type="term" value="C:nucleus"/>
    <property type="evidence" value="ECO:0007669"/>
    <property type="project" value="UniProtKB-SubCell"/>
</dbReference>
<evidence type="ECO:0000256" key="1">
    <source>
        <dbReference type="ARBA" id="ARBA00004123"/>
    </source>
</evidence>
<dbReference type="GO" id="GO:0043139">
    <property type="term" value="F:5'-3' DNA helicase activity"/>
    <property type="evidence" value="ECO:0007669"/>
    <property type="project" value="TreeGrafter"/>
</dbReference>
<evidence type="ECO:0000259" key="6">
    <source>
        <dbReference type="Pfam" id="PF13086"/>
    </source>
</evidence>
<dbReference type="GO" id="GO:0005737">
    <property type="term" value="C:cytoplasm"/>
    <property type="evidence" value="ECO:0007669"/>
    <property type="project" value="UniProtKB-SubCell"/>
</dbReference>
<dbReference type="PANTHER" id="PTHR43788:SF8">
    <property type="entry name" value="DNA-BINDING PROTEIN SMUBP-2"/>
    <property type="match status" value="1"/>
</dbReference>
<evidence type="ECO:0000259" key="7">
    <source>
        <dbReference type="Pfam" id="PF21138"/>
    </source>
</evidence>
<dbReference type="Proteomes" id="UP000650833">
    <property type="component" value="Unassembled WGS sequence"/>
</dbReference>
<dbReference type="InterPro" id="IPR041677">
    <property type="entry name" value="DNA2/NAM7_AAA_11"/>
</dbReference>
<gene>
    <name evidence="8" type="ORF">INT46_009496</name>
</gene>
<dbReference type="Pfam" id="PF21138">
    <property type="entry name" value="SMUBP-2_HCS1_1B"/>
    <property type="match status" value="1"/>
</dbReference>
<dbReference type="Gene3D" id="2.40.30.270">
    <property type="match status" value="1"/>
</dbReference>
<keyword evidence="9" id="KW-1185">Reference proteome</keyword>
<dbReference type="SUPFAM" id="SSF52540">
    <property type="entry name" value="P-loop containing nucleoside triphosphate hydrolases"/>
    <property type="match status" value="1"/>
</dbReference>
<feature type="domain" description="DNA2/NAM7 helicase helicase" evidence="6">
    <location>
        <begin position="191"/>
        <end position="249"/>
    </location>
</feature>
<evidence type="ECO:0000256" key="3">
    <source>
        <dbReference type="ARBA" id="ARBA00012551"/>
    </source>
</evidence>
<dbReference type="InterPro" id="IPR027417">
    <property type="entry name" value="P-loop_NTPase"/>
</dbReference>